<evidence type="ECO:0000313" key="2">
    <source>
        <dbReference type="EMBL" id="KAL2096323.1"/>
    </source>
</evidence>
<evidence type="ECO:0000256" key="1">
    <source>
        <dbReference type="SAM" id="SignalP"/>
    </source>
</evidence>
<organism evidence="2 3">
    <name type="scientific">Coilia grayii</name>
    <name type="common">Gray's grenadier anchovy</name>
    <dbReference type="NCBI Taxonomy" id="363190"/>
    <lineage>
        <taxon>Eukaryota</taxon>
        <taxon>Metazoa</taxon>
        <taxon>Chordata</taxon>
        <taxon>Craniata</taxon>
        <taxon>Vertebrata</taxon>
        <taxon>Euteleostomi</taxon>
        <taxon>Actinopterygii</taxon>
        <taxon>Neopterygii</taxon>
        <taxon>Teleostei</taxon>
        <taxon>Clupei</taxon>
        <taxon>Clupeiformes</taxon>
        <taxon>Clupeoidei</taxon>
        <taxon>Engraulidae</taxon>
        <taxon>Coilinae</taxon>
        <taxon>Coilia</taxon>
    </lineage>
</organism>
<protein>
    <submittedName>
        <fullName evidence="2">Uncharacterized protein</fullName>
    </submittedName>
</protein>
<proteinExistence type="predicted"/>
<feature type="signal peptide" evidence="1">
    <location>
        <begin position="1"/>
        <end position="24"/>
    </location>
</feature>
<reference evidence="2 3" key="1">
    <citation type="submission" date="2024-09" db="EMBL/GenBank/DDBJ databases">
        <title>A chromosome-level genome assembly of Gray's grenadier anchovy, Coilia grayii.</title>
        <authorList>
            <person name="Fu Z."/>
        </authorList>
    </citation>
    <scope>NUCLEOTIDE SEQUENCE [LARGE SCALE GENOMIC DNA]</scope>
    <source>
        <strain evidence="2">G4</strain>
        <tissue evidence="2">Muscle</tissue>
    </source>
</reference>
<dbReference type="InterPro" id="IPR040958">
    <property type="entry name" value="SNAD1"/>
</dbReference>
<dbReference type="Proteomes" id="UP001591681">
    <property type="component" value="Unassembled WGS sequence"/>
</dbReference>
<name>A0ABD1KB01_9TELE</name>
<dbReference type="EMBL" id="JBHFQA010000007">
    <property type="protein sequence ID" value="KAL2096323.1"/>
    <property type="molecule type" value="Genomic_DNA"/>
</dbReference>
<comment type="caution">
    <text evidence="2">The sequence shown here is derived from an EMBL/GenBank/DDBJ whole genome shotgun (WGS) entry which is preliminary data.</text>
</comment>
<feature type="chain" id="PRO_5044828837" evidence="1">
    <location>
        <begin position="25"/>
        <end position="258"/>
    </location>
</feature>
<keyword evidence="1" id="KW-0732">Signal</keyword>
<sequence>MVYVGVRGWVLMAVLSLMIPGGLGVGRSDAGNIAPPPSPSSSDPVLNEATLAQIIRYFKTEYQKKQDNGKGVQFAAAINIAGRYCTAFDNNFLDGEDSAKVKEAINNGVKLYTGEKLVAARPQFFKRLPSIHSERRLLMCVDNNTFVTPMQNLLNNNQHGCVVFYTYNSPCLELCLNQTEGVQSCILDSLSMLTNHRGLKAFVFSQVYRNDIGEEKRDKLAAGLRLVAKQVPLYKCSDDSCVKCLSGNQIVPQCLSNT</sequence>
<gene>
    <name evidence="2" type="ORF">ACEWY4_008471</name>
</gene>
<accession>A0ABD1KB01</accession>
<keyword evidence="3" id="KW-1185">Reference proteome</keyword>
<dbReference type="Pfam" id="PF18744">
    <property type="entry name" value="SNAD1"/>
    <property type="match status" value="1"/>
</dbReference>
<evidence type="ECO:0000313" key="3">
    <source>
        <dbReference type="Proteomes" id="UP001591681"/>
    </source>
</evidence>
<dbReference type="AlphaFoldDB" id="A0ABD1KB01"/>